<dbReference type="Proteomes" id="UP000001075">
    <property type="component" value="Unassembled WGS sequence"/>
</dbReference>
<sequence length="77" mass="8279">MVSLCSFRAYPGTQSGDQAGLELIEIRLPLLGLKACATNAQPMVALSNKTILIPFPHLCDSTLYPLPLLSLKSLVSH</sequence>
<organism evidence="1 2">
    <name type="scientific">Cricetulus griseus</name>
    <name type="common">Chinese hamster</name>
    <name type="synonym">Cricetulus barabensis griseus</name>
    <dbReference type="NCBI Taxonomy" id="10029"/>
    <lineage>
        <taxon>Eukaryota</taxon>
        <taxon>Metazoa</taxon>
        <taxon>Chordata</taxon>
        <taxon>Craniata</taxon>
        <taxon>Vertebrata</taxon>
        <taxon>Euteleostomi</taxon>
        <taxon>Mammalia</taxon>
        <taxon>Eutheria</taxon>
        <taxon>Euarchontoglires</taxon>
        <taxon>Glires</taxon>
        <taxon>Rodentia</taxon>
        <taxon>Myomorpha</taxon>
        <taxon>Muroidea</taxon>
        <taxon>Cricetidae</taxon>
        <taxon>Cricetinae</taxon>
        <taxon>Cricetulus</taxon>
    </lineage>
</organism>
<name>G3H504_CRIGR</name>
<dbReference type="AlphaFoldDB" id="G3H504"/>
<evidence type="ECO:0000313" key="2">
    <source>
        <dbReference type="Proteomes" id="UP000001075"/>
    </source>
</evidence>
<proteinExistence type="predicted"/>
<dbReference type="EMBL" id="JH000150">
    <property type="protein sequence ID" value="EGV92627.1"/>
    <property type="molecule type" value="Genomic_DNA"/>
</dbReference>
<protein>
    <submittedName>
        <fullName evidence="1">Uncharacterized protein</fullName>
    </submittedName>
</protein>
<dbReference type="InParanoid" id="G3H504"/>
<evidence type="ECO:0000313" key="1">
    <source>
        <dbReference type="EMBL" id="EGV92627.1"/>
    </source>
</evidence>
<reference evidence="2" key="1">
    <citation type="journal article" date="2011" name="Nat. Biotechnol.">
        <title>The genomic sequence of the Chinese hamster ovary (CHO)-K1 cell line.</title>
        <authorList>
            <person name="Xu X."/>
            <person name="Nagarajan H."/>
            <person name="Lewis N.E."/>
            <person name="Pan S."/>
            <person name="Cai Z."/>
            <person name="Liu X."/>
            <person name="Chen W."/>
            <person name="Xie M."/>
            <person name="Wang W."/>
            <person name="Hammond S."/>
            <person name="Andersen M.R."/>
            <person name="Neff N."/>
            <person name="Passarelli B."/>
            <person name="Koh W."/>
            <person name="Fan H.C."/>
            <person name="Wang J."/>
            <person name="Gui Y."/>
            <person name="Lee K.H."/>
            <person name="Betenbaugh M.J."/>
            <person name="Quake S.R."/>
            <person name="Famili I."/>
            <person name="Palsson B.O."/>
            <person name="Wang J."/>
        </authorList>
    </citation>
    <scope>NUCLEOTIDE SEQUENCE [LARGE SCALE GENOMIC DNA]</scope>
    <source>
        <strain evidence="2">CHO K1 cell line</strain>
    </source>
</reference>
<accession>G3H504</accession>
<gene>
    <name evidence="1" type="ORF">I79_005369</name>
</gene>